<accession>A0A0B7B1I8</accession>
<proteinExistence type="predicted"/>
<dbReference type="EMBL" id="HACG01039080">
    <property type="protein sequence ID" value="CEK85945.1"/>
    <property type="molecule type" value="Transcribed_RNA"/>
</dbReference>
<organism evidence="1">
    <name type="scientific">Arion vulgaris</name>
    <dbReference type="NCBI Taxonomy" id="1028688"/>
    <lineage>
        <taxon>Eukaryota</taxon>
        <taxon>Metazoa</taxon>
        <taxon>Spiralia</taxon>
        <taxon>Lophotrochozoa</taxon>
        <taxon>Mollusca</taxon>
        <taxon>Gastropoda</taxon>
        <taxon>Heterobranchia</taxon>
        <taxon>Euthyneura</taxon>
        <taxon>Panpulmonata</taxon>
        <taxon>Eupulmonata</taxon>
        <taxon>Stylommatophora</taxon>
        <taxon>Helicina</taxon>
        <taxon>Arionoidea</taxon>
        <taxon>Arionidae</taxon>
        <taxon>Arion</taxon>
    </lineage>
</organism>
<gene>
    <name evidence="1" type="primary">ORF151007</name>
</gene>
<sequence length="50" mass="5705">MWLYRLQFHASLVASAFEEVGLDQICKLCPCLLFFKVSLFGNDVFNFSVG</sequence>
<reference evidence="1" key="1">
    <citation type="submission" date="2014-12" db="EMBL/GenBank/DDBJ databases">
        <title>Insight into the proteome of Arion vulgaris.</title>
        <authorList>
            <person name="Aradska J."/>
            <person name="Bulat T."/>
            <person name="Smidak R."/>
            <person name="Sarate P."/>
            <person name="Gangsoo J."/>
            <person name="Sialana F."/>
            <person name="Bilban M."/>
            <person name="Lubec G."/>
        </authorList>
    </citation>
    <scope>NUCLEOTIDE SEQUENCE</scope>
    <source>
        <tissue evidence="1">Skin</tissue>
    </source>
</reference>
<name>A0A0B7B1I8_9EUPU</name>
<protein>
    <submittedName>
        <fullName evidence="1">Uncharacterized protein</fullName>
    </submittedName>
</protein>
<dbReference type="AlphaFoldDB" id="A0A0B7B1I8"/>
<evidence type="ECO:0000313" key="1">
    <source>
        <dbReference type="EMBL" id="CEK85945.1"/>
    </source>
</evidence>